<accession>A0A537KZW8</accession>
<dbReference type="InterPro" id="IPR027417">
    <property type="entry name" value="P-loop_NTPase"/>
</dbReference>
<gene>
    <name evidence="5" type="ORF">E6H01_08050</name>
</gene>
<dbReference type="Proteomes" id="UP000319353">
    <property type="component" value="Unassembled WGS sequence"/>
</dbReference>
<dbReference type="Gene3D" id="3.40.50.300">
    <property type="entry name" value="P-loop containing nucleotide triphosphate hydrolases"/>
    <property type="match status" value="1"/>
</dbReference>
<dbReference type="GO" id="GO:0005524">
    <property type="term" value="F:ATP binding"/>
    <property type="evidence" value="ECO:0007669"/>
    <property type="project" value="UniProtKB-KW"/>
</dbReference>
<keyword evidence="3 5" id="KW-0067">ATP-binding</keyword>
<dbReference type="InterPro" id="IPR003439">
    <property type="entry name" value="ABC_transporter-like_ATP-bd"/>
</dbReference>
<dbReference type="EMBL" id="VBAL01000101">
    <property type="protein sequence ID" value="TMJ01302.1"/>
    <property type="molecule type" value="Genomic_DNA"/>
</dbReference>
<name>A0A537KZW8_9BACT</name>
<dbReference type="InterPro" id="IPR003593">
    <property type="entry name" value="AAA+_ATPase"/>
</dbReference>
<comment type="caution">
    <text evidence="5">The sequence shown here is derived from an EMBL/GenBank/DDBJ whole genome shotgun (WGS) entry which is preliminary data.</text>
</comment>
<dbReference type="InterPro" id="IPR025302">
    <property type="entry name" value="DrrA1/2-like_C"/>
</dbReference>
<dbReference type="PROSITE" id="PS50893">
    <property type="entry name" value="ABC_TRANSPORTER_2"/>
    <property type="match status" value="1"/>
</dbReference>
<evidence type="ECO:0000256" key="2">
    <source>
        <dbReference type="ARBA" id="ARBA00022741"/>
    </source>
</evidence>
<dbReference type="PANTHER" id="PTHR43038:SF3">
    <property type="entry name" value="ABC TRANSPORTER G FAMILY MEMBER 20 ISOFORM X1"/>
    <property type="match status" value="1"/>
</dbReference>
<evidence type="ECO:0000256" key="1">
    <source>
        <dbReference type="ARBA" id="ARBA00022448"/>
    </source>
</evidence>
<dbReference type="AlphaFoldDB" id="A0A537KZW8"/>
<dbReference type="CDD" id="cd03230">
    <property type="entry name" value="ABC_DR_subfamily_A"/>
    <property type="match status" value="1"/>
</dbReference>
<reference evidence="5 6" key="1">
    <citation type="journal article" date="2019" name="Nat. Microbiol.">
        <title>Mediterranean grassland soil C-N compound turnover is dependent on rainfall and depth, and is mediated by genomically divergent microorganisms.</title>
        <authorList>
            <person name="Diamond S."/>
            <person name="Andeer P.F."/>
            <person name="Li Z."/>
            <person name="Crits-Christoph A."/>
            <person name="Burstein D."/>
            <person name="Anantharaman K."/>
            <person name="Lane K.R."/>
            <person name="Thomas B.C."/>
            <person name="Pan C."/>
            <person name="Northen T.R."/>
            <person name="Banfield J.F."/>
        </authorList>
    </citation>
    <scope>NUCLEOTIDE SEQUENCE [LARGE SCALE GENOMIC DNA]</scope>
    <source>
        <strain evidence="5">NP_4</strain>
    </source>
</reference>
<evidence type="ECO:0000256" key="3">
    <source>
        <dbReference type="ARBA" id="ARBA00022840"/>
    </source>
</evidence>
<dbReference type="PROSITE" id="PS00211">
    <property type="entry name" value="ABC_TRANSPORTER_1"/>
    <property type="match status" value="1"/>
</dbReference>
<evidence type="ECO:0000313" key="6">
    <source>
        <dbReference type="Proteomes" id="UP000319353"/>
    </source>
</evidence>
<organism evidence="5 6">
    <name type="scientific">Candidatus Segetimicrobium genomatis</name>
    <dbReference type="NCBI Taxonomy" id="2569760"/>
    <lineage>
        <taxon>Bacteria</taxon>
        <taxon>Bacillati</taxon>
        <taxon>Candidatus Sysuimicrobiota</taxon>
        <taxon>Candidatus Sysuimicrobiia</taxon>
        <taxon>Candidatus Sysuimicrobiales</taxon>
        <taxon>Candidatus Segetimicrobiaceae</taxon>
        <taxon>Candidatus Segetimicrobium</taxon>
    </lineage>
</organism>
<dbReference type="Pfam" id="PF00005">
    <property type="entry name" value="ABC_tran"/>
    <property type="match status" value="1"/>
</dbReference>
<dbReference type="PANTHER" id="PTHR43038">
    <property type="entry name" value="ATP-BINDING CASSETTE, SUB-FAMILY H, MEMBER 1"/>
    <property type="match status" value="1"/>
</dbReference>
<dbReference type="Pfam" id="PF13732">
    <property type="entry name" value="DrrA1-3_C"/>
    <property type="match status" value="1"/>
</dbReference>
<evidence type="ECO:0000259" key="4">
    <source>
        <dbReference type="PROSITE" id="PS50893"/>
    </source>
</evidence>
<evidence type="ECO:0000313" key="5">
    <source>
        <dbReference type="EMBL" id="TMJ01302.1"/>
    </source>
</evidence>
<dbReference type="SMART" id="SM00382">
    <property type="entry name" value="AAA"/>
    <property type="match status" value="1"/>
</dbReference>
<dbReference type="SUPFAM" id="SSF52540">
    <property type="entry name" value="P-loop containing nucleoside triphosphate hydrolases"/>
    <property type="match status" value="1"/>
</dbReference>
<keyword evidence="1" id="KW-0813">Transport</keyword>
<sequence length="323" mass="34851">MDGIVSPASVSASPAADDTVIRCLGLTRRFGALAAVDHLDLSVARGEIFALVGPDGAGKTTLIRMLCGALTPTEGTAVVVGADVARDPEAVKARIGYMPQRFSLYGDLSVMENLQLYGDIYGVGRTAFREQAARLLTDFRLDAFTGRPAQQLSGGMKQKLALACTLIHAPDALFLDEPTTGVDPVSRRQFWRYLYSLNRDGITIFVSTPYMDEAERASRVGLMNRGRLIASNDPGALKASMQGEILEIIAEPKAAAKQALRGHALVRSLEVFGDRLHVLVDSADRAEPELRRALLSGGVQVQSMRRAVPSLEDVFVSRLARVV</sequence>
<proteinExistence type="predicted"/>
<keyword evidence="2" id="KW-0547">Nucleotide-binding</keyword>
<feature type="domain" description="ABC transporter" evidence="4">
    <location>
        <begin position="21"/>
        <end position="250"/>
    </location>
</feature>
<protein>
    <submittedName>
        <fullName evidence="5">ABC transporter ATP-binding protein</fullName>
    </submittedName>
</protein>
<dbReference type="GO" id="GO:0016887">
    <property type="term" value="F:ATP hydrolysis activity"/>
    <property type="evidence" value="ECO:0007669"/>
    <property type="project" value="InterPro"/>
</dbReference>
<dbReference type="InterPro" id="IPR017871">
    <property type="entry name" value="ABC_transporter-like_CS"/>
</dbReference>